<dbReference type="EMBL" id="CQBM01000001">
    <property type="protein sequence ID" value="CNH50253.1"/>
    <property type="molecule type" value="Genomic_DNA"/>
</dbReference>
<organism evidence="2 3">
    <name type="scientific">Yersinia mollaretii</name>
    <dbReference type="NCBI Taxonomy" id="33060"/>
    <lineage>
        <taxon>Bacteria</taxon>
        <taxon>Pseudomonadati</taxon>
        <taxon>Pseudomonadota</taxon>
        <taxon>Gammaproteobacteria</taxon>
        <taxon>Enterobacterales</taxon>
        <taxon>Yersiniaceae</taxon>
        <taxon>Yersinia</taxon>
    </lineage>
</organism>
<dbReference type="RefSeq" id="WP_049645868.1">
    <property type="nucleotide sequence ID" value="NZ_CABHYS010000012.1"/>
</dbReference>
<proteinExistence type="predicted"/>
<feature type="compositionally biased region" description="Basic and acidic residues" evidence="1">
    <location>
        <begin position="101"/>
        <end position="119"/>
    </location>
</feature>
<dbReference type="AlphaFoldDB" id="A0AA36LP29"/>
<accession>A0AA36LP29</accession>
<evidence type="ECO:0000256" key="1">
    <source>
        <dbReference type="SAM" id="MobiDB-lite"/>
    </source>
</evidence>
<feature type="compositionally biased region" description="Polar residues" evidence="1">
    <location>
        <begin position="120"/>
        <end position="147"/>
    </location>
</feature>
<comment type="caution">
    <text evidence="2">The sequence shown here is derived from an EMBL/GenBank/DDBJ whole genome shotgun (WGS) entry which is preliminary data.</text>
</comment>
<reference evidence="2 3" key="1">
    <citation type="submission" date="2015-03" db="EMBL/GenBank/DDBJ databases">
        <authorList>
            <consortium name="Pathogen Informatics"/>
            <person name="Murphy D."/>
        </authorList>
    </citation>
    <scope>NUCLEOTIDE SEQUENCE [LARGE SCALE GENOMIC DNA]</scope>
    <source>
        <strain evidence="2 3">FE82747</strain>
    </source>
</reference>
<evidence type="ECO:0000313" key="3">
    <source>
        <dbReference type="Proteomes" id="UP000040841"/>
    </source>
</evidence>
<gene>
    <name evidence="2" type="ORF">ERS008502_00629</name>
</gene>
<sequence>MKLNFTVANLRTTITTAVKNTNGRVHLADTKSLAHMMKEIKNSNSFTRMDNQISKEQADSFTKEINGMMKTLNAQGSGIHKTKMDALTGLKQQLKAITSDSKSETKGAITKRDKHEANKTSELNNNRNMTSGLGLAGNTSSHLQFDQ</sequence>
<evidence type="ECO:0000313" key="2">
    <source>
        <dbReference type="EMBL" id="CNH50253.1"/>
    </source>
</evidence>
<protein>
    <submittedName>
        <fullName evidence="2">Uncharacterized protein</fullName>
    </submittedName>
</protein>
<name>A0AA36LP29_YERMO</name>
<feature type="region of interest" description="Disordered" evidence="1">
    <location>
        <begin position="96"/>
        <end position="147"/>
    </location>
</feature>
<dbReference type="Proteomes" id="UP000040841">
    <property type="component" value="Unassembled WGS sequence"/>
</dbReference>